<evidence type="ECO:0000313" key="12">
    <source>
        <dbReference type="Proteomes" id="UP000544127"/>
    </source>
</evidence>
<organism evidence="11 12">
    <name type="scientific">Upupa epops</name>
    <name type="common">Eurasian hoopoe</name>
    <dbReference type="NCBI Taxonomy" id="57439"/>
    <lineage>
        <taxon>Eukaryota</taxon>
        <taxon>Metazoa</taxon>
        <taxon>Chordata</taxon>
        <taxon>Craniata</taxon>
        <taxon>Vertebrata</taxon>
        <taxon>Euteleostomi</taxon>
        <taxon>Archelosauria</taxon>
        <taxon>Archosauria</taxon>
        <taxon>Dinosauria</taxon>
        <taxon>Saurischia</taxon>
        <taxon>Theropoda</taxon>
        <taxon>Coelurosauria</taxon>
        <taxon>Aves</taxon>
        <taxon>Neognathae</taxon>
        <taxon>Neoaves</taxon>
        <taxon>Telluraves</taxon>
        <taxon>Coraciimorphae</taxon>
        <taxon>Bucerotiformes</taxon>
        <taxon>Upupidae</taxon>
        <taxon>Upupa</taxon>
    </lineage>
</organism>
<dbReference type="Proteomes" id="UP000544127">
    <property type="component" value="Unassembled WGS sequence"/>
</dbReference>
<evidence type="ECO:0000256" key="6">
    <source>
        <dbReference type="ARBA" id="ARBA00041386"/>
    </source>
</evidence>
<evidence type="ECO:0000256" key="3">
    <source>
        <dbReference type="ARBA" id="ARBA00022801"/>
    </source>
</evidence>
<feature type="domain" description="Acylphosphatase-like" evidence="10">
    <location>
        <begin position="13"/>
        <end position="105"/>
    </location>
</feature>
<evidence type="ECO:0000256" key="1">
    <source>
        <dbReference type="ARBA" id="ARBA00005614"/>
    </source>
</evidence>
<keyword evidence="12" id="KW-1185">Reference proteome</keyword>
<evidence type="ECO:0000256" key="5">
    <source>
        <dbReference type="ARBA" id="ARBA00039184"/>
    </source>
</evidence>
<evidence type="ECO:0000256" key="9">
    <source>
        <dbReference type="RuleBase" id="RU004168"/>
    </source>
</evidence>
<dbReference type="SUPFAM" id="SSF54975">
    <property type="entry name" value="Acylphosphatase/BLUF domain-like"/>
    <property type="match status" value="1"/>
</dbReference>
<comment type="caution">
    <text evidence="11">The sequence shown here is derived from an EMBL/GenBank/DDBJ whole genome shotgun (WGS) entry which is preliminary data.</text>
</comment>
<comment type="similarity">
    <text evidence="1 9">Belongs to the acylphosphatase family.</text>
</comment>
<keyword evidence="4" id="KW-0007">Acetylation</keyword>
<dbReference type="EMBL" id="VZRI01010375">
    <property type="protein sequence ID" value="NWU98352.1"/>
    <property type="molecule type" value="Genomic_DNA"/>
</dbReference>
<dbReference type="PANTHER" id="PTHR10029:SF20">
    <property type="entry name" value="ACYLPHOSPHATASE-2"/>
    <property type="match status" value="1"/>
</dbReference>
<comment type="catalytic activity">
    <reaction evidence="7">
        <text>an acyl phosphate + H2O = a carboxylate + phosphate + H(+)</text>
        <dbReference type="Rhea" id="RHEA:14965"/>
        <dbReference type="ChEBI" id="CHEBI:15377"/>
        <dbReference type="ChEBI" id="CHEBI:15378"/>
        <dbReference type="ChEBI" id="CHEBI:29067"/>
        <dbReference type="ChEBI" id="CHEBI:43474"/>
        <dbReference type="ChEBI" id="CHEBI:59918"/>
        <dbReference type="EC" id="3.6.1.7"/>
    </reaction>
</comment>
<dbReference type="PANTHER" id="PTHR10029">
    <property type="entry name" value="ACYLPHOSPHATASE"/>
    <property type="match status" value="1"/>
</dbReference>
<dbReference type="PROSITE" id="PS00151">
    <property type="entry name" value="ACYLPHOSPHATASE_2"/>
    <property type="match status" value="1"/>
</dbReference>
<accession>A0A7K6B7V1</accession>
<dbReference type="InterPro" id="IPR020456">
    <property type="entry name" value="Acylphosphatase"/>
</dbReference>
<feature type="non-terminal residue" evidence="11">
    <location>
        <position position="1"/>
    </location>
</feature>
<dbReference type="InterPro" id="IPR001792">
    <property type="entry name" value="Acylphosphatase-like_dom"/>
</dbReference>
<dbReference type="AlphaFoldDB" id="A0A7K6B7V1"/>
<protein>
    <recommendedName>
        <fullName evidence="5">Acylphosphatase-2</fullName>
        <ecNumber evidence="2">3.6.1.7</ecNumber>
    </recommendedName>
    <alternativeName>
        <fullName evidence="6">Acylphosphate phosphohydrolase 2</fullName>
    </alternativeName>
</protein>
<name>A0A7K6B7V1_UPUEP</name>
<evidence type="ECO:0000256" key="4">
    <source>
        <dbReference type="ARBA" id="ARBA00022990"/>
    </source>
</evidence>
<reference evidence="11 12" key="1">
    <citation type="submission" date="2019-09" db="EMBL/GenBank/DDBJ databases">
        <title>Bird 10,000 Genomes (B10K) Project - Family phase.</title>
        <authorList>
            <person name="Zhang G."/>
        </authorList>
    </citation>
    <scope>NUCLEOTIDE SEQUENCE [LARGE SCALE GENOMIC DNA]</scope>
    <source>
        <strain evidence="11">B10K-DU-012-37</strain>
    </source>
</reference>
<dbReference type="OrthoDB" id="7961613at2759"/>
<dbReference type="Gene3D" id="3.30.70.100">
    <property type="match status" value="1"/>
</dbReference>
<keyword evidence="3" id="KW-0378">Hydrolase</keyword>
<proteinExistence type="inferred from homology"/>
<dbReference type="InterPro" id="IPR036046">
    <property type="entry name" value="Acylphosphatase-like_dom_sf"/>
</dbReference>
<evidence type="ECO:0000313" key="11">
    <source>
        <dbReference type="EMBL" id="NWU98352.1"/>
    </source>
</evidence>
<dbReference type="GO" id="GO:0003998">
    <property type="term" value="F:acylphosphatase activity"/>
    <property type="evidence" value="ECO:0007669"/>
    <property type="project" value="UniProtKB-EC"/>
</dbReference>
<comment type="caution">
    <text evidence="8">Lacks conserved residue(s) required for the propagation of feature annotation.</text>
</comment>
<dbReference type="PROSITE" id="PS51160">
    <property type="entry name" value="ACYLPHOSPHATASE_3"/>
    <property type="match status" value="1"/>
</dbReference>
<evidence type="ECO:0000256" key="2">
    <source>
        <dbReference type="ARBA" id="ARBA00012150"/>
    </source>
</evidence>
<dbReference type="Pfam" id="PF00708">
    <property type="entry name" value="Acylphosphatase"/>
    <property type="match status" value="1"/>
</dbReference>
<evidence type="ECO:0000256" key="7">
    <source>
        <dbReference type="ARBA" id="ARBA00047645"/>
    </source>
</evidence>
<dbReference type="EC" id="3.6.1.7" evidence="2"/>
<dbReference type="FunFam" id="3.30.70.100:FF:000011">
    <property type="entry name" value="Acylphosphatase"/>
    <property type="match status" value="1"/>
</dbReference>
<evidence type="ECO:0000259" key="10">
    <source>
        <dbReference type="PROSITE" id="PS51160"/>
    </source>
</evidence>
<sequence length="105" mass="11479">MSGLTKASGALKSVDYEVFGRVQGLSSFSNQYTEEEARKLGVVGWVKNTSQGTVTGQVQGPEDKVNAMKSWLSKVGSPSSRIDRTSFSNEKEISKLDFTGFSTRY</sequence>
<evidence type="ECO:0000256" key="8">
    <source>
        <dbReference type="PROSITE-ProRule" id="PRU00520"/>
    </source>
</evidence>
<dbReference type="InterPro" id="IPR017968">
    <property type="entry name" value="Acylphosphatase_CS"/>
</dbReference>
<dbReference type="PRINTS" id="PR00112">
    <property type="entry name" value="ACYLPHPHTASE"/>
</dbReference>
<feature type="non-terminal residue" evidence="11">
    <location>
        <position position="105"/>
    </location>
</feature>
<gene>
    <name evidence="11" type="primary">Acyp2</name>
    <name evidence="11" type="ORF">UPUEPO_R00970</name>
</gene>